<evidence type="ECO:0000313" key="7">
    <source>
        <dbReference type="EMBL" id="SUN63486.1"/>
    </source>
</evidence>
<keyword evidence="8" id="KW-1185">Reference proteome</keyword>
<comment type="similarity">
    <text evidence="1 5">Belongs to the acetyltransferase family. RimI subfamily.</text>
</comment>
<dbReference type="PROSITE" id="PS51186">
    <property type="entry name" value="GNAT"/>
    <property type="match status" value="1"/>
</dbReference>
<dbReference type="GO" id="GO:0008999">
    <property type="term" value="F:protein-N-terminal-alanine acetyltransferase activity"/>
    <property type="evidence" value="ECO:0007669"/>
    <property type="project" value="UniProtKB-EC"/>
</dbReference>
<organism evidence="7 8">
    <name type="scientific">Streptococcus hyointestinalis</name>
    <dbReference type="NCBI Taxonomy" id="1337"/>
    <lineage>
        <taxon>Bacteria</taxon>
        <taxon>Bacillati</taxon>
        <taxon>Bacillota</taxon>
        <taxon>Bacilli</taxon>
        <taxon>Lactobacillales</taxon>
        <taxon>Streptococcaceae</taxon>
        <taxon>Streptococcus</taxon>
    </lineage>
</organism>
<comment type="subcellular location">
    <subcellularLocation>
        <location evidence="5">Cytoplasm</location>
    </subcellularLocation>
</comment>
<keyword evidence="2 5" id="KW-0963">Cytoplasm</keyword>
<sequence>MSNVCKEERARAVFEVLTDVYDSSPWTYEQVLADMAKPDTDYFFVYEDKAIVGFLSLQQLVGECELTNIAIKKAYQKKGYGKLLLEKLDDVACPIFLEVRASNSRAKNLYQKAGFEVIGKRRNYYHNPVEDAIIMKR</sequence>
<keyword evidence="3 7" id="KW-0808">Transferase</keyword>
<evidence type="ECO:0000256" key="3">
    <source>
        <dbReference type="ARBA" id="ARBA00022679"/>
    </source>
</evidence>
<dbReference type="Proteomes" id="UP000254924">
    <property type="component" value="Unassembled WGS sequence"/>
</dbReference>
<dbReference type="PANTHER" id="PTHR43420">
    <property type="entry name" value="ACETYLTRANSFERASE"/>
    <property type="match status" value="1"/>
</dbReference>
<evidence type="ECO:0000256" key="5">
    <source>
        <dbReference type="RuleBase" id="RU363094"/>
    </source>
</evidence>
<dbReference type="Pfam" id="PF00583">
    <property type="entry name" value="Acetyltransf_1"/>
    <property type="match status" value="1"/>
</dbReference>
<dbReference type="InterPro" id="IPR016181">
    <property type="entry name" value="Acyl_CoA_acyltransferase"/>
</dbReference>
<evidence type="ECO:0000259" key="6">
    <source>
        <dbReference type="PROSITE" id="PS51186"/>
    </source>
</evidence>
<dbReference type="EMBL" id="UHFN01000007">
    <property type="protein sequence ID" value="SUN63486.1"/>
    <property type="molecule type" value="Genomic_DNA"/>
</dbReference>
<feature type="domain" description="N-acetyltransferase" evidence="6">
    <location>
        <begin position="1"/>
        <end position="137"/>
    </location>
</feature>
<dbReference type="InterPro" id="IPR006464">
    <property type="entry name" value="AcTrfase_RimI/Ard1"/>
</dbReference>
<accession>A0A380KH56</accession>
<protein>
    <recommendedName>
        <fullName evidence="5">[Ribosomal protein bS18]-alanine N-acetyltransferase</fullName>
        <ecNumber evidence="5">2.3.1.266</ecNumber>
    </recommendedName>
</protein>
<dbReference type="CDD" id="cd04301">
    <property type="entry name" value="NAT_SF"/>
    <property type="match status" value="1"/>
</dbReference>
<name>A0A380KH56_9STRE</name>
<evidence type="ECO:0000256" key="2">
    <source>
        <dbReference type="ARBA" id="ARBA00022490"/>
    </source>
</evidence>
<evidence type="ECO:0000256" key="4">
    <source>
        <dbReference type="ARBA" id="ARBA00023315"/>
    </source>
</evidence>
<gene>
    <name evidence="7" type="primary">rimI</name>
    <name evidence="7" type="ORF">NCTC12224_02476</name>
</gene>
<reference evidence="7 8" key="1">
    <citation type="submission" date="2018-06" db="EMBL/GenBank/DDBJ databases">
        <authorList>
            <consortium name="Pathogen Informatics"/>
            <person name="Doyle S."/>
        </authorList>
    </citation>
    <scope>NUCLEOTIDE SEQUENCE [LARGE SCALE GENOMIC DNA]</scope>
    <source>
        <strain evidence="7 8">NCTC12224</strain>
    </source>
</reference>
<dbReference type="GeneID" id="78357712"/>
<dbReference type="GO" id="GO:0005737">
    <property type="term" value="C:cytoplasm"/>
    <property type="evidence" value="ECO:0007669"/>
    <property type="project" value="UniProtKB-SubCell"/>
</dbReference>
<comment type="function">
    <text evidence="5">Acetylates the N-terminal alanine of ribosomal protein bS18.</text>
</comment>
<dbReference type="RefSeq" id="WP_115271066.1">
    <property type="nucleotide sequence ID" value="NZ_JBNPNB010000059.1"/>
</dbReference>
<evidence type="ECO:0000256" key="1">
    <source>
        <dbReference type="ARBA" id="ARBA00005395"/>
    </source>
</evidence>
<comment type="catalytic activity">
    <reaction evidence="5">
        <text>N-terminal L-alanyl-[ribosomal protein bS18] + acetyl-CoA = N-terminal N(alpha)-acetyl-L-alanyl-[ribosomal protein bS18] + CoA + H(+)</text>
        <dbReference type="Rhea" id="RHEA:43756"/>
        <dbReference type="Rhea" id="RHEA-COMP:10676"/>
        <dbReference type="Rhea" id="RHEA-COMP:10677"/>
        <dbReference type="ChEBI" id="CHEBI:15378"/>
        <dbReference type="ChEBI" id="CHEBI:57287"/>
        <dbReference type="ChEBI" id="CHEBI:57288"/>
        <dbReference type="ChEBI" id="CHEBI:64718"/>
        <dbReference type="ChEBI" id="CHEBI:83683"/>
        <dbReference type="EC" id="2.3.1.266"/>
    </reaction>
</comment>
<dbReference type="EC" id="2.3.1.266" evidence="5"/>
<keyword evidence="4 7" id="KW-0012">Acyltransferase</keyword>
<dbReference type="Gene3D" id="3.40.630.30">
    <property type="match status" value="1"/>
</dbReference>
<proteinExistence type="inferred from homology"/>
<dbReference type="InterPro" id="IPR050680">
    <property type="entry name" value="YpeA/RimI_acetyltransf"/>
</dbReference>
<dbReference type="InterPro" id="IPR000182">
    <property type="entry name" value="GNAT_dom"/>
</dbReference>
<dbReference type="PANTHER" id="PTHR43420:SF44">
    <property type="entry name" value="ACETYLTRANSFERASE YPEA"/>
    <property type="match status" value="1"/>
</dbReference>
<dbReference type="NCBIfam" id="TIGR01575">
    <property type="entry name" value="rimI"/>
    <property type="match status" value="1"/>
</dbReference>
<dbReference type="SUPFAM" id="SSF55729">
    <property type="entry name" value="Acyl-CoA N-acyltransferases (Nat)"/>
    <property type="match status" value="1"/>
</dbReference>
<dbReference type="AlphaFoldDB" id="A0A380KH56"/>
<dbReference type="OrthoDB" id="9794566at2"/>
<evidence type="ECO:0000313" key="8">
    <source>
        <dbReference type="Proteomes" id="UP000254924"/>
    </source>
</evidence>